<evidence type="ECO:0000259" key="5">
    <source>
        <dbReference type="PROSITE" id="PS50212"/>
    </source>
</evidence>
<dbReference type="SMART" id="SM00229">
    <property type="entry name" value="RasGEFN"/>
    <property type="match status" value="1"/>
</dbReference>
<evidence type="ECO:0000259" key="6">
    <source>
        <dbReference type="PROSITE" id="PS50238"/>
    </source>
</evidence>
<feature type="region of interest" description="Disordered" evidence="3">
    <location>
        <begin position="1225"/>
        <end position="1257"/>
    </location>
</feature>
<comment type="caution">
    <text evidence="7">The sequence shown here is derived from an EMBL/GenBank/DDBJ whole genome shotgun (WGS) entry which is preliminary data.</text>
</comment>
<dbReference type="CDD" id="cd00159">
    <property type="entry name" value="RhoGAP"/>
    <property type="match status" value="1"/>
</dbReference>
<protein>
    <submittedName>
        <fullName evidence="7">Uncharacterized protein</fullName>
    </submittedName>
</protein>
<dbReference type="InterPro" id="IPR000198">
    <property type="entry name" value="RhoGAP_dom"/>
</dbReference>
<evidence type="ECO:0000256" key="2">
    <source>
        <dbReference type="PROSITE-ProRule" id="PRU00168"/>
    </source>
</evidence>
<dbReference type="Pfam" id="PF00620">
    <property type="entry name" value="RhoGAP"/>
    <property type="match status" value="1"/>
</dbReference>
<accession>A0ABR1FFJ2</accession>
<feature type="region of interest" description="Disordered" evidence="3">
    <location>
        <begin position="1616"/>
        <end position="1640"/>
    </location>
</feature>
<dbReference type="InterPro" id="IPR000651">
    <property type="entry name" value="Ras-like_Gua-exchang_fac_N"/>
</dbReference>
<dbReference type="Gene3D" id="1.20.870.10">
    <property type="entry name" value="Son of sevenless (SoS) protein Chain: S domain 1"/>
    <property type="match status" value="1"/>
</dbReference>
<feature type="domain" description="N-terminal Ras-GEF" evidence="5">
    <location>
        <begin position="666"/>
        <end position="838"/>
    </location>
</feature>
<dbReference type="SUPFAM" id="SSF48366">
    <property type="entry name" value="Ras GEF"/>
    <property type="match status" value="3"/>
</dbReference>
<dbReference type="InterPro" id="IPR008936">
    <property type="entry name" value="Rho_GTPase_activation_prot"/>
</dbReference>
<feature type="region of interest" description="Disordered" evidence="3">
    <location>
        <begin position="1276"/>
        <end position="1305"/>
    </location>
</feature>
<dbReference type="Pfam" id="PF00618">
    <property type="entry name" value="RasGEF_N"/>
    <property type="match status" value="1"/>
</dbReference>
<feature type="region of interest" description="Disordered" evidence="3">
    <location>
        <begin position="1800"/>
        <end position="1845"/>
    </location>
</feature>
<feature type="compositionally biased region" description="Polar residues" evidence="3">
    <location>
        <begin position="1276"/>
        <end position="1286"/>
    </location>
</feature>
<feature type="compositionally biased region" description="Low complexity" evidence="3">
    <location>
        <begin position="1296"/>
        <end position="1305"/>
    </location>
</feature>
<dbReference type="InterPro" id="IPR036964">
    <property type="entry name" value="RASGEF_cat_dom_sf"/>
</dbReference>
<feature type="compositionally biased region" description="Polar residues" evidence="3">
    <location>
        <begin position="1616"/>
        <end position="1634"/>
    </location>
</feature>
<feature type="compositionally biased region" description="Polar residues" evidence="3">
    <location>
        <begin position="1664"/>
        <end position="1675"/>
    </location>
</feature>
<dbReference type="Pfam" id="PF00617">
    <property type="entry name" value="RasGEF"/>
    <property type="match status" value="1"/>
</dbReference>
<feature type="compositionally biased region" description="Basic and acidic residues" evidence="3">
    <location>
        <begin position="1225"/>
        <end position="1238"/>
    </location>
</feature>
<proteinExistence type="predicted"/>
<dbReference type="CDD" id="cd06224">
    <property type="entry name" value="REM"/>
    <property type="match status" value="1"/>
</dbReference>
<keyword evidence="8" id="KW-1185">Reference proteome</keyword>
<reference evidence="7 8" key="1">
    <citation type="submission" date="2024-03" db="EMBL/GenBank/DDBJ databases">
        <title>Genome-scale model development and genomic sequencing of the oleaginous clade Lipomyces.</title>
        <authorList>
            <consortium name="Lawrence Berkeley National Laboratory"/>
            <person name="Czajka J.J."/>
            <person name="Han Y."/>
            <person name="Kim J."/>
            <person name="Mondo S.J."/>
            <person name="Hofstad B.A."/>
            <person name="Robles A."/>
            <person name="Haridas S."/>
            <person name="Riley R."/>
            <person name="LaButti K."/>
            <person name="Pangilinan J."/>
            <person name="Andreopoulos W."/>
            <person name="Lipzen A."/>
            <person name="Yan J."/>
            <person name="Wang M."/>
            <person name="Ng V."/>
            <person name="Grigoriev I.V."/>
            <person name="Spatafora J.W."/>
            <person name="Magnuson J.K."/>
            <person name="Baker S.E."/>
            <person name="Pomraning K.R."/>
        </authorList>
    </citation>
    <scope>NUCLEOTIDE SEQUENCE [LARGE SCALE GENOMIC DNA]</scope>
    <source>
        <strain evidence="7 8">Phaff 52-87</strain>
    </source>
</reference>
<dbReference type="SUPFAM" id="SSF48350">
    <property type="entry name" value="GTPase activation domain, GAP"/>
    <property type="match status" value="1"/>
</dbReference>
<dbReference type="SUPFAM" id="SSF50729">
    <property type="entry name" value="PH domain-like"/>
    <property type="match status" value="1"/>
</dbReference>
<name>A0ABR1FFJ2_9ASCO</name>
<sequence>MKHAMKWASKQEPPDDHRTRPLRMFKHSKKDDDSTQPHQPPALSPVLHDVFSPRSPSRKTFDDSATLVEDSKQGWLNKAVSSTAPVPDWRLHRALLRDATLLLFRPEIGVRAFDYDPAVTTPLHTSSTRHPQLVVADNGLILAGSVEAICHEMLFGPDPAFITDALLLLPLWTEIAPAYALIVRLAAIEHPQLPDRVALILSVTISQLSSFLLDDDIYASLTALLDFLDPKKLPLIKLDMSEKRSMLQGMLRYTPSLASAAPAPSPDAPQYNEFRHGLSVDSFMTVDLEVLAAQIHLFDLRIFRFWSPVSDFSLLMGLRYDCCRRNPLISTPAHPHFLGATMIRHLFPINSPSTNPVARANIIARWIALGNSLKQRGDMVGWLAIASVICSPAICRLREMWALVPSDLTGIIARDWAPVVIDLDRRVVASDSSSRQESSHILAPDGIGRTYRKESVVPYFGDIGVHYLDKIAEVNKELSRIRKSLERWTKYYDSIRNVDGMPELEQPIPALQECLYSLYNFNFNSSPLSPLVLMDLSIACEPSGGTYSKHYLAQKSPLSNGSYSAVLFTEVLASYKLFAQKDLLEAGGLLNHKNSFPPLRVGNIHITGFSELDTTSRNRVAAFPHRNVFVTGVRDVLNVGVSLYHIRRELVLKSFKEETSRGSPAINVVTKAATFERLVDILVLGFGTIVPLHMDMDVYTATFFATYKNFASPGLLLDALRRRFIGARAASISLAKGASHETDKFPDWQRKVEKEDEEDAEKDSGVDIVAVAKIHVGVLEACNIWTTDYFADLVNEIQLRENFLEFLQIVDKETADWLILAEQDEKLTGYADTIDSLSRKLRKTVVRKSYRPLDFSPWPYVPSAGASVGQFKFPDASNESINNFCDLVDDVVAIIFKQIKLRDWLSVYEVFATQTIDPLKMFSARNLTVATEEEVVIQDIFSFCATLHSYRNDELMVSLLPKPIKKLYAFRMNFVSWITMHVSDPAIKRTTRIRRMKTLLNAVAICRRRMSIIEFGTQNQYARPDSGEEEMIVPSLIESAIGAAIVRPESRAYTAAWIYAAREATGNNDINAVNTLEEIIPSMAPVADENLNNRYSNATISDPIEPLTPCMGWIFERIFEIVCYVPNMAIENPLMINFDKQRYIYNLLSNVVDLKPSRRSAMMVQETPVAALMTSDLSNGRFDKKHVKEVAAREAKELKIASKTPKAFNTLVTAELNKVRRDARQRDTLDRISREQARAHGSAAYRHSNSSTHSMSSGKSMLGGFLRAVRPISMAFSNSQPQQPDRSISAMELPDSSSMAESSSSRSHKPILSINLMFAITTIPSDMQGMGVFKIICDDGSDYLFQATTAEELEDWVKLCSVARASALGKAGKTPIIGGEVNDEPPAETKVFGVPIEELCARENKLVPTVVQTLLDEIESRGLEEVGIYRVPGSQTDVRALRKEFDFGHKVNMADERWFDINIVAGCLKMYLRELPESILTTERFSTFTSIAKIPNEDEQIAQFAIAVRKLPSCNYHLLKRLIEHLYIISLSGDVNRMHAVNLAIVFSMCMLPNNDALGMTSEFGLIQSMLRTMITSSDRIFANELFPGVIFPRDRSLRGSISTRGSASVRESIMTRASPSMRGSPNLSQTIDTPTREPTAAEIEKDMDTTTEIEGSSVRSEIVSEMQSEFSSDFASEPALEPELEPSVATSFQSKEEPAAESRYAVDDEVEEEDKEDEAVYDGTEVEGQAGDDSDWQQTGIAIVAESPESEVEPRMYTKSEVAYKEVTDKIPVPKPTYTATSSEESVATSADNEVQHLNVTSSSSNNSVAPLRPRAQIRSETVDTTSQKDGPTKRNSSQEVSVF</sequence>
<dbReference type="PROSITE" id="PS50238">
    <property type="entry name" value="RHOGAP"/>
    <property type="match status" value="1"/>
</dbReference>
<dbReference type="PANTHER" id="PTHR23176">
    <property type="entry name" value="RHO/RAC/CDC GTPASE-ACTIVATING PROTEIN"/>
    <property type="match status" value="1"/>
</dbReference>
<feature type="compositionally biased region" description="Polar residues" evidence="3">
    <location>
        <begin position="1820"/>
        <end position="1845"/>
    </location>
</feature>
<dbReference type="InterPro" id="IPR023578">
    <property type="entry name" value="Ras_GEF_dom_sf"/>
</dbReference>
<dbReference type="Gene3D" id="1.10.555.10">
    <property type="entry name" value="Rho GTPase activation protein"/>
    <property type="match status" value="1"/>
</dbReference>
<dbReference type="RefSeq" id="XP_064770801.1">
    <property type="nucleotide sequence ID" value="XM_064910605.1"/>
</dbReference>
<feature type="region of interest" description="Disordered" evidence="3">
    <location>
        <begin position="1"/>
        <end position="62"/>
    </location>
</feature>
<evidence type="ECO:0000259" key="4">
    <source>
        <dbReference type="PROSITE" id="PS50009"/>
    </source>
</evidence>
<feature type="compositionally biased region" description="Low complexity" evidence="3">
    <location>
        <begin position="1676"/>
        <end position="1688"/>
    </location>
</feature>
<dbReference type="InterPro" id="IPR001895">
    <property type="entry name" value="RASGEF_cat_dom"/>
</dbReference>
<feature type="compositionally biased region" description="Basic and acidic residues" evidence="3">
    <location>
        <begin position="1695"/>
        <end position="1707"/>
    </location>
</feature>
<feature type="domain" description="Rho-GAP" evidence="6">
    <location>
        <begin position="1394"/>
        <end position="1582"/>
    </location>
</feature>
<evidence type="ECO:0000256" key="3">
    <source>
        <dbReference type="SAM" id="MobiDB-lite"/>
    </source>
</evidence>
<feature type="domain" description="Ras-GEF" evidence="4">
    <location>
        <begin position="287"/>
        <end position="543"/>
    </location>
</feature>
<organism evidence="7 8">
    <name type="scientific">Myxozyma melibiosi</name>
    <dbReference type="NCBI Taxonomy" id="54550"/>
    <lineage>
        <taxon>Eukaryota</taxon>
        <taxon>Fungi</taxon>
        <taxon>Dikarya</taxon>
        <taxon>Ascomycota</taxon>
        <taxon>Saccharomycotina</taxon>
        <taxon>Lipomycetes</taxon>
        <taxon>Lipomycetales</taxon>
        <taxon>Lipomycetaceae</taxon>
        <taxon>Myxozyma</taxon>
    </lineage>
</organism>
<keyword evidence="1" id="KW-0343">GTPase activation</keyword>
<dbReference type="SMART" id="SM00147">
    <property type="entry name" value="RasGEF"/>
    <property type="match status" value="1"/>
</dbReference>
<dbReference type="PANTHER" id="PTHR23176:SF96">
    <property type="entry name" value="GTPASE-ACTIVATING PROTEIN BEM2_IPL2"/>
    <property type="match status" value="1"/>
</dbReference>
<keyword evidence="2" id="KW-0344">Guanine-nucleotide releasing factor</keyword>
<dbReference type="PROSITE" id="PS50212">
    <property type="entry name" value="RASGEF_NTER"/>
    <property type="match status" value="1"/>
</dbReference>
<evidence type="ECO:0000256" key="1">
    <source>
        <dbReference type="ARBA" id="ARBA00022468"/>
    </source>
</evidence>
<evidence type="ECO:0000313" key="7">
    <source>
        <dbReference type="EMBL" id="KAK7207768.1"/>
    </source>
</evidence>
<feature type="compositionally biased region" description="Low complexity" evidence="3">
    <location>
        <begin position="1248"/>
        <end position="1257"/>
    </location>
</feature>
<dbReference type="Gene3D" id="1.10.840.10">
    <property type="entry name" value="Ras guanine-nucleotide exchange factors catalytic domain"/>
    <property type="match status" value="1"/>
</dbReference>
<evidence type="ECO:0000313" key="8">
    <source>
        <dbReference type="Proteomes" id="UP001498771"/>
    </source>
</evidence>
<dbReference type="SMART" id="SM00324">
    <property type="entry name" value="RhoGAP"/>
    <property type="match status" value="1"/>
</dbReference>
<gene>
    <name evidence="7" type="ORF">BZA70DRAFT_244169</name>
</gene>
<dbReference type="InterPro" id="IPR050729">
    <property type="entry name" value="Rho-GAP"/>
</dbReference>
<dbReference type="GeneID" id="90036117"/>
<feature type="compositionally biased region" description="Acidic residues" evidence="3">
    <location>
        <begin position="1708"/>
        <end position="1721"/>
    </location>
</feature>
<dbReference type="Gene3D" id="2.30.29.30">
    <property type="entry name" value="Pleckstrin-homology domain (PH domain)/Phosphotyrosine-binding domain (PTB)"/>
    <property type="match status" value="1"/>
</dbReference>
<dbReference type="PROSITE" id="PS50009">
    <property type="entry name" value="RASGEF_CAT"/>
    <property type="match status" value="1"/>
</dbReference>
<dbReference type="EMBL" id="JBBJBU010000001">
    <property type="protein sequence ID" value="KAK7207768.1"/>
    <property type="molecule type" value="Genomic_DNA"/>
</dbReference>
<feature type="region of interest" description="Disordered" evidence="3">
    <location>
        <begin position="1664"/>
        <end position="1739"/>
    </location>
</feature>
<dbReference type="Proteomes" id="UP001498771">
    <property type="component" value="Unassembled WGS sequence"/>
</dbReference>
<dbReference type="InterPro" id="IPR011993">
    <property type="entry name" value="PH-like_dom_sf"/>
</dbReference>